<feature type="region of interest" description="Disordered" evidence="1">
    <location>
        <begin position="613"/>
        <end position="648"/>
    </location>
</feature>
<feature type="region of interest" description="Disordered" evidence="1">
    <location>
        <begin position="686"/>
        <end position="782"/>
    </location>
</feature>
<feature type="signal peptide" evidence="2">
    <location>
        <begin position="1"/>
        <end position="16"/>
    </location>
</feature>
<feature type="compositionally biased region" description="Polar residues" evidence="1">
    <location>
        <begin position="701"/>
        <end position="713"/>
    </location>
</feature>
<dbReference type="EMBL" id="JACYCF010000013">
    <property type="protein sequence ID" value="KAF8753422.1"/>
    <property type="molecule type" value="Genomic_DNA"/>
</dbReference>
<accession>A0A8H7M3C7</accession>
<proteinExistence type="predicted"/>
<feature type="compositionally biased region" description="Polar residues" evidence="1">
    <location>
        <begin position="378"/>
        <end position="409"/>
    </location>
</feature>
<organism evidence="3 4">
    <name type="scientific">Rhizoctonia solani</name>
    <dbReference type="NCBI Taxonomy" id="456999"/>
    <lineage>
        <taxon>Eukaryota</taxon>
        <taxon>Fungi</taxon>
        <taxon>Dikarya</taxon>
        <taxon>Basidiomycota</taxon>
        <taxon>Agaricomycotina</taxon>
        <taxon>Agaricomycetes</taxon>
        <taxon>Cantharellales</taxon>
        <taxon>Ceratobasidiaceae</taxon>
        <taxon>Rhizoctonia</taxon>
    </lineage>
</organism>
<reference evidence="3" key="1">
    <citation type="submission" date="2020-09" db="EMBL/GenBank/DDBJ databases">
        <title>Comparative genome analyses of four rice-infecting Rhizoctonia solani isolates reveal extensive enrichment of homogalacturonan modification genes.</title>
        <authorList>
            <person name="Lee D.-Y."/>
            <person name="Jeon J."/>
            <person name="Kim K.-T."/>
            <person name="Cheong K."/>
            <person name="Song H."/>
            <person name="Choi G."/>
            <person name="Ko J."/>
            <person name="Opiyo S.O."/>
            <person name="Zuo S."/>
            <person name="Madhav S."/>
            <person name="Lee Y.-H."/>
            <person name="Wang G.-L."/>
        </authorList>
    </citation>
    <scope>NUCLEOTIDE SEQUENCE</scope>
    <source>
        <strain evidence="3">AG1-IA B2</strain>
    </source>
</reference>
<evidence type="ECO:0000256" key="1">
    <source>
        <dbReference type="SAM" id="MobiDB-lite"/>
    </source>
</evidence>
<evidence type="ECO:0000313" key="4">
    <source>
        <dbReference type="Proteomes" id="UP000614334"/>
    </source>
</evidence>
<feature type="region of interest" description="Disordered" evidence="1">
    <location>
        <begin position="193"/>
        <end position="291"/>
    </location>
</feature>
<feature type="region of interest" description="Disordered" evidence="1">
    <location>
        <begin position="147"/>
        <end position="177"/>
    </location>
</feature>
<evidence type="ECO:0000313" key="3">
    <source>
        <dbReference type="EMBL" id="KAF8753422.1"/>
    </source>
</evidence>
<feature type="region of interest" description="Disordered" evidence="1">
    <location>
        <begin position="498"/>
        <end position="557"/>
    </location>
</feature>
<feature type="chain" id="PRO_5034308452" evidence="2">
    <location>
        <begin position="17"/>
        <end position="782"/>
    </location>
</feature>
<gene>
    <name evidence="3" type="ORF">RHS01_07161</name>
</gene>
<dbReference type="Proteomes" id="UP000614334">
    <property type="component" value="Unassembled WGS sequence"/>
</dbReference>
<name>A0A8H7M3C7_9AGAM</name>
<feature type="compositionally biased region" description="Polar residues" evidence="1">
    <location>
        <begin position="251"/>
        <end position="270"/>
    </location>
</feature>
<evidence type="ECO:0000256" key="2">
    <source>
        <dbReference type="SAM" id="SignalP"/>
    </source>
</evidence>
<protein>
    <submittedName>
        <fullName evidence="3">Uncharacterized protein</fullName>
    </submittedName>
</protein>
<feature type="compositionally biased region" description="Polar residues" evidence="1">
    <location>
        <begin position="205"/>
        <end position="243"/>
    </location>
</feature>
<sequence>MKALLLFLLSPSFAVTDTAFLTRSLEVVPSTPFPTTCSLFDPTHKPSWWRVTGVAISDFRRVIPPSVLRNLWAPLSRTFYDLILTGIPNVSPDRYQNPLLRSDYLAYLFSPQTNSWFSSTWIHNAPFAQQANICGILCQLSIPPCRPENPPNLDDETDTYPSSDELFGPDHEEGDDYTISSRRYLSSHSRYSSTFSHVSHPTPPRSTRSTISFERPPSSMSLTQPQQSRHSNTELSFSPSAWNNKPVIRTMASTSELPSPPSTARSSTEAPMSAALEKLAEAQSSSEDPGVPIEKFDQLALEHLEQDKALLQMLRKLDDQKLRIAQLTYALSRLRILSNSACLSPSDSDTPVLAGSISVIQPRRLGAVVPKPLIVQQSSKSASSIGRSTLFSPGNGTSGLSGPSTNEAVNQRRRAKQQLHEFALRRPARMAKSRGNGKPAAEDAAATARRVGWEGARGSPSMVMRETKPRAAGIVEHPNITIRRPKRPDPPLHMMSPTHTPALRHRHRVSTTSKSPQTPVQTHLAPQVVYDSPSTPVPRKRGNNRDKPLPARPVSPTKPMRLARHISYTYEVPPVPSLEDTTAHITLIDRSQATPPLPADEVQNRLAATFAHFSRSRGPSPQPSLSPRVPSPPRKALEFPTAPLDQGQPDYLQHVLHQKWVAQLDEHSHQARGNWKSPLKAIRQKLTGFGGPRRPSRASIADSSSDTHSQSHAHGSFDVVPGYVQGLGTVDEGGDSEYGGIPLTPVPDAKARKAKKKASGKEEGGVLSKATWRFSKLGSSTS</sequence>
<comment type="caution">
    <text evidence="3">The sequence shown here is derived from an EMBL/GenBank/DDBJ whole genome shotgun (WGS) entry which is preliminary data.</text>
</comment>
<dbReference type="AlphaFoldDB" id="A0A8H7M3C7"/>
<feature type="compositionally biased region" description="Pro residues" evidence="1">
    <location>
        <begin position="620"/>
        <end position="633"/>
    </location>
</feature>
<feature type="region of interest" description="Disordered" evidence="1">
    <location>
        <begin position="378"/>
        <end position="418"/>
    </location>
</feature>
<feature type="compositionally biased region" description="Polar residues" evidence="1">
    <location>
        <begin position="510"/>
        <end position="521"/>
    </location>
</feature>
<keyword evidence="2" id="KW-0732">Signal</keyword>